<feature type="region of interest" description="Disordered" evidence="1">
    <location>
        <begin position="142"/>
        <end position="177"/>
    </location>
</feature>
<accession>A0A9Q1K0W3</accession>
<keyword evidence="2" id="KW-0472">Membrane</keyword>
<evidence type="ECO:0000256" key="1">
    <source>
        <dbReference type="SAM" id="MobiDB-lite"/>
    </source>
</evidence>
<reference evidence="3" key="1">
    <citation type="submission" date="2022-04" db="EMBL/GenBank/DDBJ databases">
        <title>Carnegiea gigantea Genome sequencing and assembly v2.</title>
        <authorList>
            <person name="Copetti D."/>
            <person name="Sanderson M.J."/>
            <person name="Burquez A."/>
            <person name="Wojciechowski M.F."/>
        </authorList>
    </citation>
    <scope>NUCLEOTIDE SEQUENCE</scope>
    <source>
        <strain evidence="3">SGP5-SGP5p</strain>
        <tissue evidence="3">Aerial part</tissue>
    </source>
</reference>
<organism evidence="3 4">
    <name type="scientific">Carnegiea gigantea</name>
    <dbReference type="NCBI Taxonomy" id="171969"/>
    <lineage>
        <taxon>Eukaryota</taxon>
        <taxon>Viridiplantae</taxon>
        <taxon>Streptophyta</taxon>
        <taxon>Embryophyta</taxon>
        <taxon>Tracheophyta</taxon>
        <taxon>Spermatophyta</taxon>
        <taxon>Magnoliopsida</taxon>
        <taxon>eudicotyledons</taxon>
        <taxon>Gunneridae</taxon>
        <taxon>Pentapetalae</taxon>
        <taxon>Caryophyllales</taxon>
        <taxon>Cactineae</taxon>
        <taxon>Cactaceae</taxon>
        <taxon>Cactoideae</taxon>
        <taxon>Echinocereeae</taxon>
        <taxon>Carnegiea</taxon>
    </lineage>
</organism>
<keyword evidence="4" id="KW-1185">Reference proteome</keyword>
<sequence length="177" mass="19762">MVQATFYVMLLNNVVGLGIVSGFIAVDLKASLAGLRWMSFESWMFVNKRYILEVAEYVRDTFCWSLRESSALRLNPLPEDYHGLCPGFDLGVATRYPHYSNIPKMVQAIFYAMDRHKLHNVYPTSPKLDHHGALAVGNEAKALEGSDPPSCEPTREPGGIEQPSGGFGFKRCSPHIQ</sequence>
<comment type="caution">
    <text evidence="3">The sequence shown here is derived from an EMBL/GenBank/DDBJ whole genome shotgun (WGS) entry which is preliminary data.</text>
</comment>
<keyword evidence="2" id="KW-0812">Transmembrane</keyword>
<keyword evidence="2" id="KW-1133">Transmembrane helix</keyword>
<protein>
    <submittedName>
        <fullName evidence="3">Uncharacterized protein</fullName>
    </submittedName>
</protein>
<gene>
    <name evidence="3" type="ORF">Cgig2_033626</name>
</gene>
<evidence type="ECO:0000256" key="2">
    <source>
        <dbReference type="SAM" id="Phobius"/>
    </source>
</evidence>
<evidence type="ECO:0000313" key="3">
    <source>
        <dbReference type="EMBL" id="KAJ8435086.1"/>
    </source>
</evidence>
<proteinExistence type="predicted"/>
<dbReference type="Proteomes" id="UP001153076">
    <property type="component" value="Unassembled WGS sequence"/>
</dbReference>
<evidence type="ECO:0000313" key="4">
    <source>
        <dbReference type="Proteomes" id="UP001153076"/>
    </source>
</evidence>
<dbReference type="EMBL" id="JAKOGI010000435">
    <property type="protein sequence ID" value="KAJ8435086.1"/>
    <property type="molecule type" value="Genomic_DNA"/>
</dbReference>
<feature type="transmembrane region" description="Helical" evidence="2">
    <location>
        <begin position="6"/>
        <end position="28"/>
    </location>
</feature>
<dbReference type="AlphaFoldDB" id="A0A9Q1K0W3"/>
<name>A0A9Q1K0W3_9CARY</name>